<name>A0ACC2P6H6_9HYME</name>
<sequence length="114" mass="13174">MKAPGCDVVYPGSQSSIFDGHPPKFLRAQGDQQTISHADPSNNKEQNDMSTFDRSPSNDCQGWWRSRRVAVCRQLYGHRLQRYQQLARDLVTKYVYQPRCTLQHPHGINYHDLA</sequence>
<accession>A0ACC2P6H6</accession>
<comment type="caution">
    <text evidence="1">The sequence shown here is derived from an EMBL/GenBank/DDBJ whole genome shotgun (WGS) entry which is preliminary data.</text>
</comment>
<reference evidence="1" key="1">
    <citation type="submission" date="2023-04" db="EMBL/GenBank/DDBJ databases">
        <title>A chromosome-level genome assembly of the parasitoid wasp Eretmocerus hayati.</title>
        <authorList>
            <person name="Zhong Y."/>
            <person name="Liu S."/>
            <person name="Liu Y."/>
        </authorList>
    </citation>
    <scope>NUCLEOTIDE SEQUENCE</scope>
    <source>
        <strain evidence="1">ZJU_SS_LIU_2023</strain>
    </source>
</reference>
<protein>
    <submittedName>
        <fullName evidence="1">Uncharacterized protein</fullName>
    </submittedName>
</protein>
<dbReference type="EMBL" id="CM056742">
    <property type="protein sequence ID" value="KAJ8677385.1"/>
    <property type="molecule type" value="Genomic_DNA"/>
</dbReference>
<dbReference type="Proteomes" id="UP001239111">
    <property type="component" value="Chromosome 2"/>
</dbReference>
<evidence type="ECO:0000313" key="2">
    <source>
        <dbReference type="Proteomes" id="UP001239111"/>
    </source>
</evidence>
<keyword evidence="2" id="KW-1185">Reference proteome</keyword>
<proteinExistence type="predicted"/>
<organism evidence="1 2">
    <name type="scientific">Eretmocerus hayati</name>
    <dbReference type="NCBI Taxonomy" id="131215"/>
    <lineage>
        <taxon>Eukaryota</taxon>
        <taxon>Metazoa</taxon>
        <taxon>Ecdysozoa</taxon>
        <taxon>Arthropoda</taxon>
        <taxon>Hexapoda</taxon>
        <taxon>Insecta</taxon>
        <taxon>Pterygota</taxon>
        <taxon>Neoptera</taxon>
        <taxon>Endopterygota</taxon>
        <taxon>Hymenoptera</taxon>
        <taxon>Apocrita</taxon>
        <taxon>Proctotrupomorpha</taxon>
        <taxon>Chalcidoidea</taxon>
        <taxon>Aphelinidae</taxon>
        <taxon>Aphelininae</taxon>
        <taxon>Eretmocerus</taxon>
    </lineage>
</organism>
<evidence type="ECO:0000313" key="1">
    <source>
        <dbReference type="EMBL" id="KAJ8677385.1"/>
    </source>
</evidence>
<gene>
    <name evidence="1" type="ORF">QAD02_013172</name>
</gene>